<dbReference type="PANTHER" id="PTHR46333:SF2">
    <property type="entry name" value="CYTOKINESIS PROTEIN 3"/>
    <property type="match status" value="1"/>
</dbReference>
<feature type="region of interest" description="Disordered" evidence="1">
    <location>
        <begin position="216"/>
        <end position="258"/>
    </location>
</feature>
<proteinExistence type="predicted"/>
<accession>A0A1T4ME31</accession>
<keyword evidence="2" id="KW-0472">Membrane</keyword>
<reference evidence="4 5" key="1">
    <citation type="submission" date="2017-02" db="EMBL/GenBank/DDBJ databases">
        <authorList>
            <person name="Peterson S.W."/>
        </authorList>
    </citation>
    <scope>NUCLEOTIDE SEQUENCE [LARGE SCALE GENOMIC DNA]</scope>
    <source>
        <strain evidence="4 5">ATCC 17233</strain>
    </source>
</reference>
<dbReference type="RefSeq" id="WP_078787022.1">
    <property type="nucleotide sequence ID" value="NZ_FMTO01000006.1"/>
</dbReference>
<feature type="compositionally biased region" description="Polar residues" evidence="1">
    <location>
        <begin position="18"/>
        <end position="49"/>
    </location>
</feature>
<keyword evidence="5" id="KW-1185">Reference proteome</keyword>
<keyword evidence="2" id="KW-1133">Transmembrane helix</keyword>
<feature type="compositionally biased region" description="Polar residues" evidence="1">
    <location>
        <begin position="61"/>
        <end position="76"/>
    </location>
</feature>
<keyword evidence="2" id="KW-0812">Transmembrane</keyword>
<evidence type="ECO:0000256" key="1">
    <source>
        <dbReference type="SAM" id="MobiDB-lite"/>
    </source>
</evidence>
<feature type="domain" description="Transglutaminase-like" evidence="3">
    <location>
        <begin position="425"/>
        <end position="481"/>
    </location>
</feature>
<sequence length="597" mass="67613">MGDFPESENNFKYKLKNENTGSNDSPYSGSGNQYSDNNIYRDGTSSAGQYTGGKSVYDGGTNENNIYSGSNGSEINDSPYGAGNGSAYPGNSSGNNTYSGNSNGINDRFQPGSSGAYPGNSGGNTVYPGNVNGNTAYPGNTNGNTVYPGNVNGNTAYPGNNFFNDIHSTKQDFSLYSNYYLGPQKPKRKKVNSVFIVVLVITMVIGIFGLRVQKEREKSRAERNGRNDNSIDVYKSQERSSRDPYFVDPDDEESSLYRGENDNTYQYKKVEYNGREIFPDVKSAAEYVSYRVDKGDTGRIAFYLDAKCKEDFVNFYDYYHNVKGKLGMDYIWNEIDDKRVKIEIGVFKTDCGYVYRNIVYDEPIPEKMEKAVKLREEVEKVYNECVTEDMSDFEKELALHDRLVCDCKYIGAESVYDDQHTAYGALVTHEAVCDGYAKAMYLLLTRAGIENRVVYGKVRNNGHAWNQVKLDGEWYMLDATWDDLDYGAIEGVAYHKYFNVCDSYIYDSHSWNRDEFYTCNSMEGNYYNFLGYVYSDQTEFKEKISERLQSGEKGVYDCIILDSSNVETSFLANEISGPYNEFYDSLNGFFFMNVIVR</sequence>
<dbReference type="Gene3D" id="3.10.620.30">
    <property type="match status" value="1"/>
</dbReference>
<gene>
    <name evidence="4" type="ORF">SAMN02745110_01175</name>
</gene>
<name>A0A1T4ME31_9FIRM</name>
<dbReference type="InterPro" id="IPR038765">
    <property type="entry name" value="Papain-like_cys_pep_sf"/>
</dbReference>
<dbReference type="Pfam" id="PF01841">
    <property type="entry name" value="Transglut_core"/>
    <property type="match status" value="1"/>
</dbReference>
<dbReference type="InterPro" id="IPR052557">
    <property type="entry name" value="CAP/Cytokinesis_protein"/>
</dbReference>
<protein>
    <submittedName>
        <fullName evidence="4">Transglutaminase-like superfamily protein</fullName>
    </submittedName>
</protein>
<dbReference type="PANTHER" id="PTHR46333">
    <property type="entry name" value="CYTOKINESIS PROTEIN 3"/>
    <property type="match status" value="1"/>
</dbReference>
<evidence type="ECO:0000313" key="5">
    <source>
        <dbReference type="Proteomes" id="UP000189857"/>
    </source>
</evidence>
<dbReference type="AlphaFoldDB" id="A0A1T4ME31"/>
<evidence type="ECO:0000256" key="2">
    <source>
        <dbReference type="SAM" id="Phobius"/>
    </source>
</evidence>
<dbReference type="OrthoDB" id="9788327at2"/>
<dbReference type="SUPFAM" id="SSF54001">
    <property type="entry name" value="Cysteine proteinases"/>
    <property type="match status" value="1"/>
</dbReference>
<dbReference type="EMBL" id="FUXA01000007">
    <property type="protein sequence ID" value="SJZ65183.1"/>
    <property type="molecule type" value="Genomic_DNA"/>
</dbReference>
<feature type="region of interest" description="Disordered" evidence="1">
    <location>
        <begin position="1"/>
        <end position="117"/>
    </location>
</feature>
<organism evidence="4 5">
    <name type="scientific">Eubacterium ruminantium</name>
    <dbReference type="NCBI Taxonomy" id="42322"/>
    <lineage>
        <taxon>Bacteria</taxon>
        <taxon>Bacillati</taxon>
        <taxon>Bacillota</taxon>
        <taxon>Clostridia</taxon>
        <taxon>Eubacteriales</taxon>
        <taxon>Eubacteriaceae</taxon>
        <taxon>Eubacterium</taxon>
    </lineage>
</organism>
<dbReference type="SMART" id="SM00460">
    <property type="entry name" value="TGc"/>
    <property type="match status" value="1"/>
</dbReference>
<evidence type="ECO:0000313" key="4">
    <source>
        <dbReference type="EMBL" id="SJZ65183.1"/>
    </source>
</evidence>
<dbReference type="InterPro" id="IPR002931">
    <property type="entry name" value="Transglutaminase-like"/>
</dbReference>
<evidence type="ECO:0000259" key="3">
    <source>
        <dbReference type="SMART" id="SM00460"/>
    </source>
</evidence>
<feature type="transmembrane region" description="Helical" evidence="2">
    <location>
        <begin position="191"/>
        <end position="210"/>
    </location>
</feature>
<dbReference type="Proteomes" id="UP000189857">
    <property type="component" value="Unassembled WGS sequence"/>
</dbReference>
<dbReference type="GO" id="GO:0005737">
    <property type="term" value="C:cytoplasm"/>
    <property type="evidence" value="ECO:0007669"/>
    <property type="project" value="TreeGrafter"/>
</dbReference>
<feature type="compositionally biased region" description="Low complexity" evidence="1">
    <location>
        <begin position="90"/>
        <end position="106"/>
    </location>
</feature>
<feature type="compositionally biased region" description="Basic and acidic residues" evidence="1">
    <location>
        <begin position="216"/>
        <end position="226"/>
    </location>
</feature>